<organism evidence="2 3">
    <name type="scientific">Exophiala sideris</name>
    <dbReference type="NCBI Taxonomy" id="1016849"/>
    <lineage>
        <taxon>Eukaryota</taxon>
        <taxon>Fungi</taxon>
        <taxon>Dikarya</taxon>
        <taxon>Ascomycota</taxon>
        <taxon>Pezizomycotina</taxon>
        <taxon>Eurotiomycetes</taxon>
        <taxon>Chaetothyriomycetidae</taxon>
        <taxon>Chaetothyriales</taxon>
        <taxon>Herpotrichiellaceae</taxon>
        <taxon>Exophiala</taxon>
    </lineage>
</organism>
<gene>
    <name evidence="2" type="ORF">PV11_06604</name>
</gene>
<accession>A0A0D1WV43</accession>
<dbReference type="Proteomes" id="UP000053599">
    <property type="component" value="Unassembled WGS sequence"/>
</dbReference>
<dbReference type="EMBL" id="KN846953">
    <property type="protein sequence ID" value="KIV79011.1"/>
    <property type="molecule type" value="Genomic_DNA"/>
</dbReference>
<feature type="signal peptide" evidence="1">
    <location>
        <begin position="1"/>
        <end position="24"/>
    </location>
</feature>
<dbReference type="AlphaFoldDB" id="A0A0D1WV43"/>
<proteinExistence type="predicted"/>
<evidence type="ECO:0000313" key="3">
    <source>
        <dbReference type="Proteomes" id="UP000053599"/>
    </source>
</evidence>
<evidence type="ECO:0000313" key="2">
    <source>
        <dbReference type="EMBL" id="KIV79011.1"/>
    </source>
</evidence>
<name>A0A0D1WV43_9EURO</name>
<protein>
    <submittedName>
        <fullName evidence="2">Uncharacterized protein</fullName>
    </submittedName>
</protein>
<dbReference type="HOGENOM" id="CLU_171958_0_0_1"/>
<keyword evidence="1" id="KW-0732">Signal</keyword>
<feature type="chain" id="PRO_5002246029" evidence="1">
    <location>
        <begin position="25"/>
        <end position="87"/>
    </location>
</feature>
<dbReference type="OrthoDB" id="4132477at2759"/>
<evidence type="ECO:0000256" key="1">
    <source>
        <dbReference type="SAM" id="SignalP"/>
    </source>
</evidence>
<sequence length="87" mass="9151">MAAHLLAFILQLIQLVLYSTGSTAADACSDDDFFNEPSVLRPQMMTAAKDGALELVPVSSASTSSSQYQVIAGDLRGVGMHYAARSA</sequence>
<reference evidence="2 3" key="1">
    <citation type="submission" date="2015-01" db="EMBL/GenBank/DDBJ databases">
        <title>The Genome Sequence of Exophiala sideris CBS121828.</title>
        <authorList>
            <consortium name="The Broad Institute Genomics Platform"/>
            <person name="Cuomo C."/>
            <person name="de Hoog S."/>
            <person name="Gorbushina A."/>
            <person name="Stielow B."/>
            <person name="Teixiera M."/>
            <person name="Abouelleil A."/>
            <person name="Chapman S.B."/>
            <person name="Priest M."/>
            <person name="Young S.K."/>
            <person name="Wortman J."/>
            <person name="Nusbaum C."/>
            <person name="Birren B."/>
        </authorList>
    </citation>
    <scope>NUCLEOTIDE SEQUENCE [LARGE SCALE GENOMIC DNA]</scope>
    <source>
        <strain evidence="2 3">CBS 121828</strain>
    </source>
</reference>